<dbReference type="AlphaFoldDB" id="A0A6I6IPY3"/>
<evidence type="ECO:0000313" key="2">
    <source>
        <dbReference type="Proteomes" id="UP000428330"/>
    </source>
</evidence>
<name>A0A6I6IPY3_9RHOB</name>
<dbReference type="EMBL" id="CP034348">
    <property type="protein sequence ID" value="QGX97517.1"/>
    <property type="molecule type" value="Genomic_DNA"/>
</dbReference>
<dbReference type="InterPro" id="IPR022201">
    <property type="entry name" value="DUF3726"/>
</dbReference>
<dbReference type="Pfam" id="PF12525">
    <property type="entry name" value="DUF3726"/>
    <property type="match status" value="1"/>
</dbReference>
<dbReference type="Proteomes" id="UP000428330">
    <property type="component" value="Chromosome"/>
</dbReference>
<proteinExistence type="predicted"/>
<keyword evidence="2" id="KW-1185">Reference proteome</keyword>
<evidence type="ECO:0000313" key="1">
    <source>
        <dbReference type="EMBL" id="QGX97517.1"/>
    </source>
</evidence>
<sequence length="216" mass="22517">MTHSLNEIESLARKAARGAGYSWGLAEEAGKSVRFLCAAGLPGAEALAGWLTKNDGSEYRAHCPECSGDDWRAPGGVLCPLITGAALCDRAAMLTPGDTITLGPTAYPVLLIPAVASASDLSGAGLTLAWPGVTVARTGRETWLNADPSALNTPRVEQLTLTVADTRAGSRLRRGYRGCLPEGPADILNRFAHRTYAPETEESRLAGAGAGLTDND</sequence>
<dbReference type="RefSeq" id="WP_157706151.1">
    <property type="nucleotide sequence ID" value="NZ_CP034348.1"/>
</dbReference>
<gene>
    <name evidence="1" type="ORF">EI983_04175</name>
</gene>
<organism evidence="1 2">
    <name type="scientific">Roseovarius faecimaris</name>
    <dbReference type="NCBI Taxonomy" id="2494550"/>
    <lineage>
        <taxon>Bacteria</taxon>
        <taxon>Pseudomonadati</taxon>
        <taxon>Pseudomonadota</taxon>
        <taxon>Alphaproteobacteria</taxon>
        <taxon>Rhodobacterales</taxon>
        <taxon>Roseobacteraceae</taxon>
        <taxon>Roseovarius</taxon>
    </lineage>
</organism>
<reference evidence="2" key="1">
    <citation type="submission" date="2018-12" db="EMBL/GenBank/DDBJ databases">
        <title>Complete genome sequence of Roseovarius sp. MME-070.</title>
        <authorList>
            <person name="Nam Y.-D."/>
            <person name="Kang J."/>
            <person name="Chung W.-H."/>
            <person name="Park Y.S."/>
        </authorList>
    </citation>
    <scope>NUCLEOTIDE SEQUENCE [LARGE SCALE GENOMIC DNA]</scope>
    <source>
        <strain evidence="2">MME-070</strain>
    </source>
</reference>
<accession>A0A6I6IPY3</accession>
<protein>
    <submittedName>
        <fullName evidence="1">DUF3726 domain-containing protein</fullName>
    </submittedName>
</protein>
<dbReference type="KEGG" id="rom:EI983_04175"/>
<dbReference type="OrthoDB" id="8420038at2"/>